<feature type="transmembrane region" description="Helical" evidence="7">
    <location>
        <begin position="125"/>
        <end position="148"/>
    </location>
</feature>
<feature type="transmembrane region" description="Helical" evidence="7">
    <location>
        <begin position="301"/>
        <end position="325"/>
    </location>
</feature>
<feature type="transmembrane region" description="Helical" evidence="7">
    <location>
        <begin position="169"/>
        <end position="199"/>
    </location>
</feature>
<keyword evidence="4 7" id="KW-0812">Transmembrane</keyword>
<evidence type="ECO:0000256" key="2">
    <source>
        <dbReference type="ARBA" id="ARBA00007430"/>
    </source>
</evidence>
<keyword evidence="3" id="KW-1003">Cell membrane</keyword>
<evidence type="ECO:0000256" key="6">
    <source>
        <dbReference type="ARBA" id="ARBA00023136"/>
    </source>
</evidence>
<evidence type="ECO:0000256" key="7">
    <source>
        <dbReference type="SAM" id="Phobius"/>
    </source>
</evidence>
<comment type="similarity">
    <text evidence="2">Belongs to the polysaccharide synthase family.</text>
</comment>
<dbReference type="InterPro" id="IPR050833">
    <property type="entry name" value="Poly_Biosynth_Transport"/>
</dbReference>
<gene>
    <name evidence="8" type="ORF">BH720_03160</name>
</gene>
<dbReference type="PANTHER" id="PTHR30250:SF10">
    <property type="entry name" value="LIPOPOLYSACCHARIDE BIOSYNTHESIS PROTEIN WZXC"/>
    <property type="match status" value="1"/>
</dbReference>
<dbReference type="RefSeq" id="WP_069965710.1">
    <property type="nucleotide sequence ID" value="NZ_CM124774.1"/>
</dbReference>
<organism evidence="8">
    <name type="scientific">Desertifilum tharense IPPAS B-1220</name>
    <dbReference type="NCBI Taxonomy" id="1781255"/>
    <lineage>
        <taxon>Bacteria</taxon>
        <taxon>Bacillati</taxon>
        <taxon>Cyanobacteriota</taxon>
        <taxon>Cyanophyceae</taxon>
        <taxon>Desertifilales</taxon>
        <taxon>Desertifilaceae</taxon>
        <taxon>Desertifilum</taxon>
    </lineage>
</organism>
<feature type="transmembrane region" description="Helical" evidence="7">
    <location>
        <begin position="368"/>
        <end position="386"/>
    </location>
</feature>
<evidence type="ECO:0000256" key="3">
    <source>
        <dbReference type="ARBA" id="ARBA00022475"/>
    </source>
</evidence>
<feature type="transmembrane region" description="Helical" evidence="7">
    <location>
        <begin position="95"/>
        <end position="119"/>
    </location>
</feature>
<dbReference type="AlphaFoldDB" id="A0A1E5QPN0"/>
<keyword evidence="6 7" id="KW-0472">Membrane</keyword>
<accession>A0A1E5QPN0</accession>
<dbReference type="EMBL" id="MJGC01000035">
    <property type="protein sequence ID" value="OEJ76571.1"/>
    <property type="molecule type" value="Genomic_DNA"/>
</dbReference>
<evidence type="ECO:0000256" key="1">
    <source>
        <dbReference type="ARBA" id="ARBA00004651"/>
    </source>
</evidence>
<proteinExistence type="inferred from homology"/>
<evidence type="ECO:0000256" key="4">
    <source>
        <dbReference type="ARBA" id="ARBA00022692"/>
    </source>
</evidence>
<dbReference type="PANTHER" id="PTHR30250">
    <property type="entry name" value="PST FAMILY PREDICTED COLANIC ACID TRANSPORTER"/>
    <property type="match status" value="1"/>
</dbReference>
<feature type="transmembrane region" description="Helical" evidence="7">
    <location>
        <begin position="256"/>
        <end position="280"/>
    </location>
</feature>
<dbReference type="Pfam" id="PF13440">
    <property type="entry name" value="Polysacc_synt_3"/>
    <property type="match status" value="1"/>
</dbReference>
<protein>
    <submittedName>
        <fullName evidence="8">Lipopolysaccharide biosynthesis protein</fullName>
    </submittedName>
</protein>
<dbReference type="CDD" id="cd13127">
    <property type="entry name" value="MATE_tuaB_like"/>
    <property type="match status" value="1"/>
</dbReference>
<comment type="caution">
    <text evidence="8">The sequence shown here is derived from an EMBL/GenBank/DDBJ whole genome shotgun (WGS) entry which is preliminary data.</text>
</comment>
<comment type="subcellular location">
    <subcellularLocation>
        <location evidence="1">Cell membrane</location>
        <topology evidence="1">Multi-pass membrane protein</topology>
    </subcellularLocation>
</comment>
<evidence type="ECO:0000313" key="8">
    <source>
        <dbReference type="EMBL" id="OEJ76571.1"/>
    </source>
</evidence>
<name>A0A1E5QPN0_9CYAN</name>
<keyword evidence="5 7" id="KW-1133">Transmembrane helix</keyword>
<dbReference type="OrthoDB" id="9770347at2"/>
<sequence length="427" mass="47985">MNFVQALIGKVKNKFQSKFVQNVGWLGGSEFINRVIRLGATVILARFLTEYDYGLAAIVLTVREFTQVFTRVGIGLKIIQADPENLEELCNSAYWLNWLIFVGVFVVQCLAAFPVAWIYRDNSLILPICASGLIYLILPLSSVQFALIHRENRLEVTALNNTIQHSISNILSGVLAFFGFGMWAIVLPGVLVAPIWVYIYCSNHSWQPTSGFTTKHWDELFNFGRNILGVEMLKTLRNNLDYLIVGRFISIEQLGLYYFAFNAGLGISLSIIMALNSALLPHLCAVRAEWERFRHRYFKSLKGIAVAIIPLVLLQSSLAPFYVPIVFGEKWVPAIPILIFVCLSAIPRPFADAASQLLIAVDKPHIDLRWNVIFTLTFTAALLVGVSWQALGVAIAVFLVHTICLPLYTFWASYHVFHKRAVVTAQD</sequence>
<feature type="transmembrane region" description="Helical" evidence="7">
    <location>
        <begin position="331"/>
        <end position="347"/>
    </location>
</feature>
<evidence type="ECO:0000256" key="5">
    <source>
        <dbReference type="ARBA" id="ARBA00022989"/>
    </source>
</evidence>
<dbReference type="GO" id="GO:0005886">
    <property type="term" value="C:plasma membrane"/>
    <property type="evidence" value="ECO:0007669"/>
    <property type="project" value="UniProtKB-SubCell"/>
</dbReference>
<dbReference type="STRING" id="1781255.BH720_03160"/>
<reference evidence="8" key="1">
    <citation type="submission" date="2016-09" db="EMBL/GenBank/DDBJ databases">
        <title>Draft genome of thermotolerant cyanobacterium Desertifilum sp. strain IPPAS B-1220.</title>
        <authorList>
            <person name="Sinetova M.A."/>
            <person name="Bolakhan K."/>
            <person name="Zayadan B.K."/>
            <person name="Mironov K.S."/>
            <person name="Ustinova V."/>
            <person name="Kupriyanova E.V."/>
            <person name="Sidorov R.A."/>
            <person name="Skrypnik A.N."/>
            <person name="Gogoleva N.E."/>
            <person name="Gogolev Y.V."/>
            <person name="Los D.A."/>
        </authorList>
    </citation>
    <scope>NUCLEOTIDE SEQUENCE [LARGE SCALE GENOMIC DNA]</scope>
    <source>
        <strain evidence="8">IPPAS B-1220</strain>
    </source>
</reference>
<feature type="transmembrane region" description="Helical" evidence="7">
    <location>
        <begin position="392"/>
        <end position="411"/>
    </location>
</feature>